<dbReference type="Pfam" id="PF11146">
    <property type="entry name" value="DUF2905"/>
    <property type="match status" value="1"/>
</dbReference>
<organism evidence="2 3">
    <name type="scientific">Rhizobium mongolense subsp. loessense</name>
    <dbReference type="NCBI Taxonomy" id="158890"/>
    <lineage>
        <taxon>Bacteria</taxon>
        <taxon>Pseudomonadati</taxon>
        <taxon>Pseudomonadota</taxon>
        <taxon>Alphaproteobacteria</taxon>
        <taxon>Hyphomicrobiales</taxon>
        <taxon>Rhizobiaceae</taxon>
        <taxon>Rhizobium/Agrobacterium group</taxon>
        <taxon>Rhizobium</taxon>
    </lineage>
</organism>
<feature type="transmembrane region" description="Helical" evidence="1">
    <location>
        <begin position="61"/>
        <end position="82"/>
    </location>
</feature>
<keyword evidence="1" id="KW-0812">Transmembrane</keyword>
<evidence type="ECO:0008006" key="4">
    <source>
        <dbReference type="Google" id="ProtNLM"/>
    </source>
</evidence>
<dbReference type="PANTHER" id="PTHR36443:SF1">
    <property type="entry name" value="BSR5223 PROTEIN"/>
    <property type="match status" value="1"/>
</dbReference>
<evidence type="ECO:0000256" key="1">
    <source>
        <dbReference type="SAM" id="Phobius"/>
    </source>
</evidence>
<reference evidence="2 3" key="1">
    <citation type="submission" date="2016-10" db="EMBL/GenBank/DDBJ databases">
        <authorList>
            <person name="de Groot N.N."/>
        </authorList>
    </citation>
    <scope>NUCLEOTIDE SEQUENCE [LARGE SCALE GENOMIC DNA]</scope>
    <source>
        <strain evidence="2 3">CGMCC 1.3401</strain>
    </source>
</reference>
<keyword evidence="1" id="KW-0472">Membrane</keyword>
<sequence>MIFQIDALDAPWLISYSRLPWKYDWYIFRGSSLVCDRHVRVSPISKFGYHLSDRSRIASCAVSRVLIIVGLVVVAVGILWPWLARIGLGRLPGDILIERENFSIYIPITTGLLFSILLSVMLWLLNR</sequence>
<evidence type="ECO:0000313" key="2">
    <source>
        <dbReference type="EMBL" id="SCW87093.1"/>
    </source>
</evidence>
<gene>
    <name evidence="2" type="ORF">SAMN02927900_05919</name>
</gene>
<accession>A0A1G4U091</accession>
<feature type="transmembrane region" description="Helical" evidence="1">
    <location>
        <begin position="102"/>
        <end position="125"/>
    </location>
</feature>
<dbReference type="AlphaFoldDB" id="A0A1G4U091"/>
<keyword evidence="1" id="KW-1133">Transmembrane helix</keyword>
<protein>
    <recommendedName>
        <fullName evidence="4">DUF2905 family protein</fullName>
    </recommendedName>
</protein>
<dbReference type="EMBL" id="FMTM01000015">
    <property type="protein sequence ID" value="SCW87093.1"/>
    <property type="molecule type" value="Genomic_DNA"/>
</dbReference>
<dbReference type="InterPro" id="IPR021320">
    <property type="entry name" value="DUF2905"/>
</dbReference>
<dbReference type="Proteomes" id="UP000199542">
    <property type="component" value="Unassembled WGS sequence"/>
</dbReference>
<evidence type="ECO:0000313" key="3">
    <source>
        <dbReference type="Proteomes" id="UP000199542"/>
    </source>
</evidence>
<dbReference type="PANTHER" id="PTHR36443">
    <property type="entry name" value="BSR5223 PROTEIN"/>
    <property type="match status" value="1"/>
</dbReference>
<name>A0A1G4U091_9HYPH</name>
<proteinExistence type="predicted"/>